<dbReference type="Proteomes" id="UP001497623">
    <property type="component" value="Unassembled WGS sequence"/>
</dbReference>
<feature type="transmembrane region" description="Helical" evidence="5">
    <location>
        <begin position="142"/>
        <end position="163"/>
    </location>
</feature>
<keyword evidence="4 5" id="KW-0472">Membrane</keyword>
<evidence type="ECO:0000256" key="5">
    <source>
        <dbReference type="SAM" id="Phobius"/>
    </source>
</evidence>
<accession>A0AAV2RKM8</accession>
<reference evidence="7 8" key="1">
    <citation type="submission" date="2024-05" db="EMBL/GenBank/DDBJ databases">
        <authorList>
            <person name="Wallberg A."/>
        </authorList>
    </citation>
    <scope>NUCLEOTIDE SEQUENCE [LARGE SCALE GENOMIC DNA]</scope>
</reference>
<organism evidence="7 8">
    <name type="scientific">Meganyctiphanes norvegica</name>
    <name type="common">Northern krill</name>
    <name type="synonym">Thysanopoda norvegica</name>
    <dbReference type="NCBI Taxonomy" id="48144"/>
    <lineage>
        <taxon>Eukaryota</taxon>
        <taxon>Metazoa</taxon>
        <taxon>Ecdysozoa</taxon>
        <taxon>Arthropoda</taxon>
        <taxon>Crustacea</taxon>
        <taxon>Multicrustacea</taxon>
        <taxon>Malacostraca</taxon>
        <taxon>Eumalacostraca</taxon>
        <taxon>Eucarida</taxon>
        <taxon>Euphausiacea</taxon>
        <taxon>Euphausiidae</taxon>
        <taxon>Meganyctiphanes</taxon>
    </lineage>
</organism>
<keyword evidence="8" id="KW-1185">Reference proteome</keyword>
<evidence type="ECO:0000256" key="3">
    <source>
        <dbReference type="ARBA" id="ARBA00022989"/>
    </source>
</evidence>
<feature type="transmembrane region" description="Helical" evidence="5">
    <location>
        <begin position="21"/>
        <end position="39"/>
    </location>
</feature>
<dbReference type="Gene3D" id="1.20.1250.20">
    <property type="entry name" value="MFS general substrate transporter like domains"/>
    <property type="match status" value="1"/>
</dbReference>
<dbReference type="InterPro" id="IPR020846">
    <property type="entry name" value="MFS_dom"/>
</dbReference>
<dbReference type="InterPro" id="IPR005829">
    <property type="entry name" value="Sugar_transporter_CS"/>
</dbReference>
<comment type="caution">
    <text evidence="7">The sequence shown here is derived from an EMBL/GenBank/DDBJ whole genome shotgun (WGS) entry which is preliminary data.</text>
</comment>
<feature type="non-terminal residue" evidence="7">
    <location>
        <position position="495"/>
    </location>
</feature>
<feature type="transmembrane region" description="Helical" evidence="5">
    <location>
        <begin position="170"/>
        <end position="189"/>
    </location>
</feature>
<feature type="transmembrane region" description="Helical" evidence="5">
    <location>
        <begin position="373"/>
        <end position="397"/>
    </location>
</feature>
<dbReference type="GO" id="GO:0016020">
    <property type="term" value="C:membrane"/>
    <property type="evidence" value="ECO:0007669"/>
    <property type="project" value="UniProtKB-SubCell"/>
</dbReference>
<dbReference type="PANTHER" id="PTHR24064">
    <property type="entry name" value="SOLUTE CARRIER FAMILY 22 MEMBER"/>
    <property type="match status" value="1"/>
</dbReference>
<gene>
    <name evidence="7" type="ORF">MNOR_LOCUS25842</name>
</gene>
<evidence type="ECO:0000256" key="2">
    <source>
        <dbReference type="ARBA" id="ARBA00022692"/>
    </source>
</evidence>
<sequence>MVMKNFDDIFEHIGGFGLYQLMLFIPTCYINILWSFTYFGQMFMSLTPPHWCSPPPDSEFANLTSDEIKRLTIPLNENGEFHKCKIYDINFTEVVNQNNNIYNESSWPTTTCNYGITYDFSLYYPTITSELNWVCDEDWKPAFAQSLFYVGSVIGCQIFGYLADAYGRKPTIILSNVVGGVVGIASAFANSFITFTVLRFIVGMVFDSHFTILYMMMLEFVSSEYRSVVANVPIMFFLTLGMVILPWLGLGISDWRWFTVIIHIPQCICIFLLWIIPESMRWNVGKGKVNDAVKTLRVAAKVNQKTLTKDFIEDFKSFANSAKEGDVNVTTIDLLKTPNLRKRYILLTIMWLVIQVAYDGHMRNTENIGTNVFITYTISGLIELPADLAVILAMDWLGRRHTTVWSLVLSGVASLVIALFRPDQDSAILVAAMFGRFLITMAINVGLQYQCEIIPTVIRGQGIGVLHTLGFVASFFSPYIVYLNNFKFSLFKIVI</sequence>
<feature type="transmembrane region" description="Helical" evidence="5">
    <location>
        <begin position="461"/>
        <end position="482"/>
    </location>
</feature>
<evidence type="ECO:0000256" key="4">
    <source>
        <dbReference type="ARBA" id="ARBA00023136"/>
    </source>
</evidence>
<proteinExistence type="predicted"/>
<keyword evidence="2 5" id="KW-0812">Transmembrane</keyword>
<name>A0AAV2RKM8_MEGNR</name>
<dbReference type="SUPFAM" id="SSF103473">
    <property type="entry name" value="MFS general substrate transporter"/>
    <property type="match status" value="1"/>
</dbReference>
<feature type="transmembrane region" description="Helical" evidence="5">
    <location>
        <begin position="404"/>
        <end position="421"/>
    </location>
</feature>
<evidence type="ECO:0000259" key="6">
    <source>
        <dbReference type="PROSITE" id="PS50850"/>
    </source>
</evidence>
<evidence type="ECO:0000313" key="8">
    <source>
        <dbReference type="Proteomes" id="UP001497623"/>
    </source>
</evidence>
<dbReference type="Pfam" id="PF00083">
    <property type="entry name" value="Sugar_tr"/>
    <property type="match status" value="1"/>
</dbReference>
<dbReference type="InterPro" id="IPR036259">
    <property type="entry name" value="MFS_trans_sf"/>
</dbReference>
<feature type="domain" description="Major facilitator superfamily (MFS) profile" evidence="6">
    <location>
        <begin position="99"/>
        <end position="495"/>
    </location>
</feature>
<comment type="subcellular location">
    <subcellularLocation>
        <location evidence="1">Membrane</location>
        <topology evidence="1">Multi-pass membrane protein</topology>
    </subcellularLocation>
</comment>
<feature type="transmembrane region" description="Helical" evidence="5">
    <location>
        <begin position="427"/>
        <end position="449"/>
    </location>
</feature>
<keyword evidence="3 5" id="KW-1133">Transmembrane helix</keyword>
<dbReference type="PROSITE" id="PS50850">
    <property type="entry name" value="MFS"/>
    <property type="match status" value="1"/>
</dbReference>
<feature type="transmembrane region" description="Helical" evidence="5">
    <location>
        <begin position="228"/>
        <end position="249"/>
    </location>
</feature>
<dbReference type="InterPro" id="IPR005828">
    <property type="entry name" value="MFS_sugar_transport-like"/>
</dbReference>
<dbReference type="AlphaFoldDB" id="A0AAV2RKM8"/>
<dbReference type="EMBL" id="CAXKWB010025099">
    <property type="protein sequence ID" value="CAL4127331.1"/>
    <property type="molecule type" value="Genomic_DNA"/>
</dbReference>
<protein>
    <recommendedName>
        <fullName evidence="6">Major facilitator superfamily (MFS) profile domain-containing protein</fullName>
    </recommendedName>
</protein>
<evidence type="ECO:0000313" key="7">
    <source>
        <dbReference type="EMBL" id="CAL4127331.1"/>
    </source>
</evidence>
<dbReference type="GO" id="GO:0022857">
    <property type="term" value="F:transmembrane transporter activity"/>
    <property type="evidence" value="ECO:0007669"/>
    <property type="project" value="InterPro"/>
</dbReference>
<feature type="transmembrane region" description="Helical" evidence="5">
    <location>
        <begin position="195"/>
        <end position="216"/>
    </location>
</feature>
<dbReference type="PROSITE" id="PS00216">
    <property type="entry name" value="SUGAR_TRANSPORT_1"/>
    <property type="match status" value="1"/>
</dbReference>
<evidence type="ECO:0000256" key="1">
    <source>
        <dbReference type="ARBA" id="ARBA00004141"/>
    </source>
</evidence>
<feature type="transmembrane region" description="Helical" evidence="5">
    <location>
        <begin position="255"/>
        <end position="276"/>
    </location>
</feature>